<dbReference type="PANTHER" id="PTHR30055">
    <property type="entry name" value="HTH-TYPE TRANSCRIPTIONAL REGULATOR RUTR"/>
    <property type="match status" value="1"/>
</dbReference>
<keyword evidence="2 4" id="KW-0238">DNA-binding</keyword>
<gene>
    <name evidence="6" type="ORF">ACFS27_23155</name>
</gene>
<dbReference type="SUPFAM" id="SSF46689">
    <property type="entry name" value="Homeodomain-like"/>
    <property type="match status" value="1"/>
</dbReference>
<evidence type="ECO:0000256" key="4">
    <source>
        <dbReference type="PROSITE-ProRule" id="PRU00335"/>
    </source>
</evidence>
<proteinExistence type="predicted"/>
<keyword evidence="3" id="KW-0804">Transcription</keyword>
<dbReference type="PROSITE" id="PS50977">
    <property type="entry name" value="HTH_TETR_2"/>
    <property type="match status" value="1"/>
</dbReference>
<dbReference type="InterPro" id="IPR050109">
    <property type="entry name" value="HTH-type_TetR-like_transc_reg"/>
</dbReference>
<dbReference type="Gene3D" id="1.10.10.60">
    <property type="entry name" value="Homeodomain-like"/>
    <property type="match status" value="1"/>
</dbReference>
<evidence type="ECO:0000313" key="6">
    <source>
        <dbReference type="EMBL" id="MFD2796479.1"/>
    </source>
</evidence>
<feature type="DNA-binding region" description="H-T-H motif" evidence="4">
    <location>
        <begin position="42"/>
        <end position="61"/>
    </location>
</feature>
<evidence type="ECO:0000256" key="3">
    <source>
        <dbReference type="ARBA" id="ARBA00023163"/>
    </source>
</evidence>
<dbReference type="RefSeq" id="WP_377188137.1">
    <property type="nucleotide sequence ID" value="NZ_JBHUOG010000002.1"/>
</dbReference>
<sequence length="225" mass="25103">METSRRRRGPGRPGAHEAVPELEQVLDRALEAFAEHGYEAVSLRQLNAHLGMGHTFISDRYGSKEAFWKVVVEHAFDQVRPEVAAALVDDGKDELERLVAAVRALHRALSRSAHFAGLMDQEARVESPRLAYLYELMAPWLDGIKPLFTRLVERGDLRPMPWYLFHFLITAPSSLYSQPPLARRVGRPDDADDHDLMTDLVLGGLLGTEGSVAQDSSNRGDGPVR</sequence>
<comment type="caution">
    <text evidence="6">The sequence shown here is derived from an EMBL/GenBank/DDBJ whole genome shotgun (WGS) entry which is preliminary data.</text>
</comment>
<dbReference type="EMBL" id="JBHUOG010000002">
    <property type="protein sequence ID" value="MFD2796479.1"/>
    <property type="molecule type" value="Genomic_DNA"/>
</dbReference>
<evidence type="ECO:0000256" key="1">
    <source>
        <dbReference type="ARBA" id="ARBA00023015"/>
    </source>
</evidence>
<dbReference type="InterPro" id="IPR001647">
    <property type="entry name" value="HTH_TetR"/>
</dbReference>
<dbReference type="SUPFAM" id="SSF48498">
    <property type="entry name" value="Tetracyclin repressor-like, C-terminal domain"/>
    <property type="match status" value="1"/>
</dbReference>
<organism evidence="6 7">
    <name type="scientific">Promicromonospora vindobonensis</name>
    <dbReference type="NCBI Taxonomy" id="195748"/>
    <lineage>
        <taxon>Bacteria</taxon>
        <taxon>Bacillati</taxon>
        <taxon>Actinomycetota</taxon>
        <taxon>Actinomycetes</taxon>
        <taxon>Micrococcales</taxon>
        <taxon>Promicromonosporaceae</taxon>
        <taxon>Promicromonospora</taxon>
    </lineage>
</organism>
<dbReference type="Gene3D" id="1.10.357.10">
    <property type="entry name" value="Tetracycline Repressor, domain 2"/>
    <property type="match status" value="1"/>
</dbReference>
<accession>A0ABW5VXT1</accession>
<evidence type="ECO:0000259" key="5">
    <source>
        <dbReference type="PROSITE" id="PS50977"/>
    </source>
</evidence>
<dbReference type="Pfam" id="PF00440">
    <property type="entry name" value="TetR_N"/>
    <property type="match status" value="1"/>
</dbReference>
<dbReference type="InterPro" id="IPR009057">
    <property type="entry name" value="Homeodomain-like_sf"/>
</dbReference>
<reference evidence="7" key="1">
    <citation type="journal article" date="2019" name="Int. J. Syst. Evol. Microbiol.">
        <title>The Global Catalogue of Microorganisms (GCM) 10K type strain sequencing project: providing services to taxonomists for standard genome sequencing and annotation.</title>
        <authorList>
            <consortium name="The Broad Institute Genomics Platform"/>
            <consortium name="The Broad Institute Genome Sequencing Center for Infectious Disease"/>
            <person name="Wu L."/>
            <person name="Ma J."/>
        </authorList>
    </citation>
    <scope>NUCLEOTIDE SEQUENCE [LARGE SCALE GENOMIC DNA]</scope>
    <source>
        <strain evidence="7">CCM 7044</strain>
    </source>
</reference>
<dbReference type="InterPro" id="IPR036271">
    <property type="entry name" value="Tet_transcr_reg_TetR-rel_C_sf"/>
</dbReference>
<keyword evidence="7" id="KW-1185">Reference proteome</keyword>
<keyword evidence="1" id="KW-0805">Transcription regulation</keyword>
<evidence type="ECO:0000313" key="7">
    <source>
        <dbReference type="Proteomes" id="UP001597479"/>
    </source>
</evidence>
<name>A0ABW5VXT1_9MICO</name>
<feature type="domain" description="HTH tetR-type" evidence="5">
    <location>
        <begin position="19"/>
        <end position="79"/>
    </location>
</feature>
<dbReference type="Proteomes" id="UP001597479">
    <property type="component" value="Unassembled WGS sequence"/>
</dbReference>
<dbReference type="PANTHER" id="PTHR30055:SF234">
    <property type="entry name" value="HTH-TYPE TRANSCRIPTIONAL REGULATOR BETI"/>
    <property type="match status" value="1"/>
</dbReference>
<evidence type="ECO:0000256" key="2">
    <source>
        <dbReference type="ARBA" id="ARBA00023125"/>
    </source>
</evidence>
<protein>
    <submittedName>
        <fullName evidence="6">TetR/AcrR family transcriptional regulator</fullName>
    </submittedName>
</protein>